<dbReference type="InterPro" id="IPR000189">
    <property type="entry name" value="Transglyc_AS"/>
</dbReference>
<dbReference type="InterPro" id="IPR008258">
    <property type="entry name" value="Transglycosylase_SLT_dom_1"/>
</dbReference>
<dbReference type="GO" id="GO:0004553">
    <property type="term" value="F:hydrolase activity, hydrolyzing O-glycosyl compounds"/>
    <property type="evidence" value="ECO:0007669"/>
    <property type="project" value="InterPro"/>
</dbReference>
<feature type="transmembrane region" description="Helical" evidence="3">
    <location>
        <begin position="26"/>
        <end position="47"/>
    </location>
</feature>
<name>A0A0H3K452_SYNP6</name>
<dbReference type="InterPro" id="IPR023346">
    <property type="entry name" value="Lysozyme-like_dom_sf"/>
</dbReference>
<dbReference type="PROSITE" id="PS00922">
    <property type="entry name" value="TRANSGLYCOSYLASE"/>
    <property type="match status" value="1"/>
</dbReference>
<dbReference type="RefSeq" id="WP_011244271.1">
    <property type="nucleotide sequence ID" value="NC_006576.1"/>
</dbReference>
<dbReference type="GO" id="GO:0016020">
    <property type="term" value="C:membrane"/>
    <property type="evidence" value="ECO:0007669"/>
    <property type="project" value="InterPro"/>
</dbReference>
<protein>
    <submittedName>
        <fullName evidence="5">Probable soluble lytic transglycosylase</fullName>
    </submittedName>
</protein>
<dbReference type="GO" id="GO:0042597">
    <property type="term" value="C:periplasmic space"/>
    <property type="evidence" value="ECO:0007669"/>
    <property type="project" value="InterPro"/>
</dbReference>
<dbReference type="CDD" id="cd13401">
    <property type="entry name" value="Slt70-like"/>
    <property type="match status" value="1"/>
</dbReference>
<dbReference type="SUPFAM" id="SSF53955">
    <property type="entry name" value="Lysozyme-like"/>
    <property type="match status" value="1"/>
</dbReference>
<keyword evidence="3" id="KW-0472">Membrane</keyword>
<evidence type="ECO:0000313" key="5">
    <source>
        <dbReference type="EMBL" id="BAD80151.1"/>
    </source>
</evidence>
<dbReference type="Proteomes" id="UP000001175">
    <property type="component" value="Chromosome"/>
</dbReference>
<dbReference type="Gene3D" id="1.25.40.10">
    <property type="entry name" value="Tetratricopeptide repeat domain"/>
    <property type="match status" value="2"/>
</dbReference>
<reference evidence="5 6" key="1">
    <citation type="journal article" date="2007" name="Photosyn. Res.">
        <title>Complete nucleotide sequence of the freshwater unicellular cyanobacterium Synechococcus elongatus PCC 6301 chromosome: gene content and organization.</title>
        <authorList>
            <person name="Sugita C."/>
            <person name="Ogata K."/>
            <person name="Shikata M."/>
            <person name="Jikuya H."/>
            <person name="Takano J."/>
            <person name="Furumichi M."/>
            <person name="Kanehisa M."/>
            <person name="Omata T."/>
            <person name="Sugiura M."/>
            <person name="Sugita M."/>
        </authorList>
    </citation>
    <scope>NUCLEOTIDE SEQUENCE [LARGE SCALE GENOMIC DNA]</scope>
    <source>
        <strain evidence="6">ATCC 27144 / PCC 6301 / SAUG 1402/1</strain>
    </source>
</reference>
<keyword evidence="3" id="KW-0812">Transmembrane</keyword>
<keyword evidence="2" id="KW-0732">Signal</keyword>
<sequence length="690" mass="78455">MSAPSSPSTSQTRPPARSLWRRRRTWFLVGGGGLGAAAVVVLLGIWWRSPTPEAAIALRQSDFAELRWQSRFAMDAATRQRARFLYALAIAPDQPQAALQALQGLERSYPLLGPYILKLRAQVQTQLGQDPRETWRQLLNTYPESPVQAEAVLALGQWDLAPATIQRWPRYPASNELARQLAKRQPAEAKRWLLQIAQFGRYRFDIDAVLSELQALPNLTARDRQQIADAYWQRDDYATAADLYARSPQTDETLYRQARSLDLTSQPEVARTLYQQLLQRFPQSPERERALVHLVRLDPANRDRYLQLLERQFALSLPEALGLAAATEPRYRPILLQRFPASPEAAALRWQQAWQQAEAGNLPQAIALVTQTRDRSPTIEAAAQAGFWLGRWQTQLGQTDAAQAAWQWVLQQHPDSYYAWRSAAALGWPVGDFSQVQAQQPAWPQAQSPQALPAGSAVLKELYALGQTEDAWRLWQQEGPSRDPSPSDRFISALLEASISRYDRAASLLKGLPIDSPLRQRSDFVSTLYPVVFKEEITAATQRDRLNPLLVLGLIRQESRFLPGATSVVGARGLMQLMPETAAEVAAELGLQQYDLGDPQTNIQLGSRYLRNVLDYWREDSLFAIASYNAGPGNVENWVRRFGRRDRDRWLEQIPFPETRDYVEKVLSNYWNYLRQSDRSLEQRLQQLDR</sequence>
<accession>A0A0H3K452</accession>
<dbReference type="Gene3D" id="1.10.530.10">
    <property type="match status" value="1"/>
</dbReference>
<dbReference type="InterPro" id="IPR019734">
    <property type="entry name" value="TPR_rpt"/>
</dbReference>
<dbReference type="KEGG" id="syc:syc1961_d"/>
<comment type="similarity">
    <text evidence="1">Belongs to the transglycosylase Slt family.</text>
</comment>
<gene>
    <name evidence="5" type="primary">slt</name>
    <name evidence="5" type="ordered locus">syc1961_d</name>
</gene>
<feature type="domain" description="Transglycosylase SLT" evidence="4">
    <location>
        <begin position="537"/>
        <end position="649"/>
    </location>
</feature>
<evidence type="ECO:0000256" key="2">
    <source>
        <dbReference type="ARBA" id="ARBA00022729"/>
    </source>
</evidence>
<dbReference type="GO" id="GO:0000270">
    <property type="term" value="P:peptidoglycan metabolic process"/>
    <property type="evidence" value="ECO:0007669"/>
    <property type="project" value="InterPro"/>
</dbReference>
<dbReference type="InterPro" id="IPR008939">
    <property type="entry name" value="Lytic_TGlycosylase_superhlx_U"/>
</dbReference>
<evidence type="ECO:0000256" key="1">
    <source>
        <dbReference type="ARBA" id="ARBA00007734"/>
    </source>
</evidence>
<dbReference type="GO" id="GO:0008933">
    <property type="term" value="F:peptidoglycan lytic transglycosylase activity"/>
    <property type="evidence" value="ECO:0007669"/>
    <property type="project" value="InterPro"/>
</dbReference>
<evidence type="ECO:0000259" key="4">
    <source>
        <dbReference type="Pfam" id="PF01464"/>
    </source>
</evidence>
<dbReference type="Pfam" id="PF01464">
    <property type="entry name" value="SLT"/>
    <property type="match status" value="1"/>
</dbReference>
<dbReference type="EMBL" id="AP008231">
    <property type="protein sequence ID" value="BAD80151.1"/>
    <property type="molecule type" value="Genomic_DNA"/>
</dbReference>
<organism evidence="5 6">
    <name type="scientific">Synechococcus sp. (strain ATCC 27144 / PCC 6301 / SAUG 1402/1)</name>
    <name type="common">Anacystis nidulans</name>
    <dbReference type="NCBI Taxonomy" id="269084"/>
    <lineage>
        <taxon>Bacteria</taxon>
        <taxon>Bacillati</taxon>
        <taxon>Cyanobacteriota</taxon>
        <taxon>Cyanophyceae</taxon>
        <taxon>Synechococcales</taxon>
        <taxon>Synechococcaceae</taxon>
        <taxon>Synechococcus</taxon>
    </lineage>
</organism>
<evidence type="ECO:0000256" key="3">
    <source>
        <dbReference type="SAM" id="Phobius"/>
    </source>
</evidence>
<dbReference type="InterPro" id="IPR011990">
    <property type="entry name" value="TPR-like_helical_dom_sf"/>
</dbReference>
<dbReference type="PANTHER" id="PTHR37423">
    <property type="entry name" value="SOLUBLE LYTIC MUREIN TRANSGLYCOSYLASE-RELATED"/>
    <property type="match status" value="1"/>
</dbReference>
<proteinExistence type="inferred from homology"/>
<dbReference type="PANTHER" id="PTHR37423:SF5">
    <property type="entry name" value="SOLUBLE LYTIC MUREIN TRANSGLYCOSYLASE"/>
    <property type="match status" value="1"/>
</dbReference>
<dbReference type="AlphaFoldDB" id="A0A0H3K452"/>
<dbReference type="Pfam" id="PF13174">
    <property type="entry name" value="TPR_6"/>
    <property type="match status" value="2"/>
</dbReference>
<dbReference type="SUPFAM" id="SSF48435">
    <property type="entry name" value="Bacterial muramidases"/>
    <property type="match status" value="1"/>
</dbReference>
<keyword evidence="3" id="KW-1133">Transmembrane helix</keyword>
<dbReference type="eggNOG" id="COG0741">
    <property type="taxonomic scope" value="Bacteria"/>
</dbReference>
<dbReference type="eggNOG" id="COG1729">
    <property type="taxonomic scope" value="Bacteria"/>
</dbReference>
<evidence type="ECO:0000313" key="6">
    <source>
        <dbReference type="Proteomes" id="UP000001175"/>
    </source>
</evidence>